<name>A0A8S5T940_9CAUD</name>
<accession>A0A8S5T940</accession>
<reference evidence="1" key="1">
    <citation type="journal article" date="2021" name="Proc. Natl. Acad. Sci. U.S.A.">
        <title>A Catalog of Tens of Thousands of Viruses from Human Metagenomes Reveals Hidden Associations with Chronic Diseases.</title>
        <authorList>
            <person name="Tisza M.J."/>
            <person name="Buck C.B."/>
        </authorList>
    </citation>
    <scope>NUCLEOTIDE SEQUENCE</scope>
    <source>
        <strain evidence="1">Ct47y1</strain>
    </source>
</reference>
<sequence length="35" mass="3826">MSKVGYVTQSGDIKTTPSEVDTTLKKEITLVKAQE</sequence>
<protein>
    <submittedName>
        <fullName evidence="1">Uncharacterized protein</fullName>
    </submittedName>
</protein>
<organism evidence="1">
    <name type="scientific">Siphoviridae sp. ct47y1</name>
    <dbReference type="NCBI Taxonomy" id="2827775"/>
    <lineage>
        <taxon>Viruses</taxon>
        <taxon>Duplodnaviria</taxon>
        <taxon>Heunggongvirae</taxon>
        <taxon>Uroviricota</taxon>
        <taxon>Caudoviricetes</taxon>
    </lineage>
</organism>
<proteinExistence type="predicted"/>
<dbReference type="EMBL" id="BK032777">
    <property type="protein sequence ID" value="DAF59852.1"/>
    <property type="molecule type" value="Genomic_DNA"/>
</dbReference>
<evidence type="ECO:0000313" key="1">
    <source>
        <dbReference type="EMBL" id="DAF59852.1"/>
    </source>
</evidence>